<dbReference type="Gene3D" id="3.60.15.10">
    <property type="entry name" value="Ribonuclease Z/Hydroxyacylglutathione hydrolase-like"/>
    <property type="match status" value="1"/>
</dbReference>
<dbReference type="SUPFAM" id="SSF56281">
    <property type="entry name" value="Metallo-hydrolase/oxidoreductase"/>
    <property type="match status" value="1"/>
</dbReference>
<dbReference type="InterPro" id="IPR036866">
    <property type="entry name" value="RibonucZ/Hydroxyglut_hydro"/>
</dbReference>
<evidence type="ECO:0000313" key="5">
    <source>
        <dbReference type="Proteomes" id="UP001155380"/>
    </source>
</evidence>
<dbReference type="GO" id="GO:0042781">
    <property type="term" value="F:3'-tRNA processing endoribonuclease activity"/>
    <property type="evidence" value="ECO:0007669"/>
    <property type="project" value="TreeGrafter"/>
</dbReference>
<evidence type="ECO:0000313" key="2">
    <source>
        <dbReference type="EMBL" id="MCM2403221.1"/>
    </source>
</evidence>
<dbReference type="Proteomes" id="UP001155079">
    <property type="component" value="Unassembled WGS sequence"/>
</dbReference>
<name>A0AAJ1C1E9_9HYPH</name>
<sequence length="271" mass="29727">MKVTVWGTRGSIPVSGAHFSRYGGNTTCVELRCGNEVLIFDCGTGIIPAGARLKTERVTDLNLFLTHSHYDHIMGFPFFGPFHCSGVRAAVWSGHLEGKMTTRQIVEGLLRPPYFPVGLEIMKASLTFRDFLPGDILTPAPGIVMRTARLTHPGGAVGYRIEWQGKVFALITDTEHIPGMLDPNVLSLIDHADLFLYDSTFGDEDMEHVRGIGHSSWQQAIRLAKAANAASVGFIHHAFTHTDADIDDISAQARQMLPSAHVFNDGQSMEI</sequence>
<proteinExistence type="predicted"/>
<keyword evidence="4" id="KW-1185">Reference proteome</keyword>
<evidence type="ECO:0000313" key="3">
    <source>
        <dbReference type="EMBL" id="MCO5958998.1"/>
    </source>
</evidence>
<comment type="caution">
    <text evidence="3">The sequence shown here is derived from an EMBL/GenBank/DDBJ whole genome shotgun (WGS) entry which is preliminary data.</text>
</comment>
<dbReference type="Pfam" id="PF12706">
    <property type="entry name" value="Lactamase_B_2"/>
    <property type="match status" value="1"/>
</dbReference>
<evidence type="ECO:0000259" key="1">
    <source>
        <dbReference type="Pfam" id="PF12706"/>
    </source>
</evidence>
<dbReference type="InterPro" id="IPR001279">
    <property type="entry name" value="Metallo-B-lactamas"/>
</dbReference>
<evidence type="ECO:0000313" key="4">
    <source>
        <dbReference type="Proteomes" id="UP001155079"/>
    </source>
</evidence>
<dbReference type="CDD" id="cd07715">
    <property type="entry name" value="TaR3-like_MBL-fold"/>
    <property type="match status" value="1"/>
</dbReference>
<feature type="domain" description="Metallo-beta-lactamase" evidence="1">
    <location>
        <begin position="39"/>
        <end position="237"/>
    </location>
</feature>
<protein>
    <submittedName>
        <fullName evidence="3">MBL fold metallo-hydrolase</fullName>
    </submittedName>
</protein>
<gene>
    <name evidence="2" type="ORF">NBH20_18795</name>
    <name evidence="3" type="ORF">NBH21_19650</name>
</gene>
<dbReference type="Proteomes" id="UP001155380">
    <property type="component" value="Unassembled WGS sequence"/>
</dbReference>
<accession>A0AAJ1C1E9</accession>
<dbReference type="AlphaFoldDB" id="A0AAJ1C1E9"/>
<dbReference type="PANTHER" id="PTHR46018">
    <property type="entry name" value="ZINC PHOSPHODIESTERASE ELAC PROTEIN 1"/>
    <property type="match status" value="1"/>
</dbReference>
<dbReference type="PANTHER" id="PTHR46018:SF2">
    <property type="entry name" value="ZINC PHOSPHODIESTERASE ELAC PROTEIN 1"/>
    <property type="match status" value="1"/>
</dbReference>
<dbReference type="EMBL" id="JAMXLX010000007">
    <property type="protein sequence ID" value="MCO5958998.1"/>
    <property type="molecule type" value="Genomic_DNA"/>
</dbReference>
<reference evidence="3 4" key="1">
    <citation type="submission" date="2022-06" db="EMBL/GenBank/DDBJ databases">
        <authorList>
            <person name="Sun Q."/>
        </authorList>
    </citation>
    <scope>NUCLEOTIDE SEQUENCE</scope>
    <source>
        <strain evidence="3">S101</strain>
        <strain evidence="2 4">S153</strain>
    </source>
</reference>
<dbReference type="EMBL" id="JAMQAY010000008">
    <property type="protein sequence ID" value="MCM2403221.1"/>
    <property type="molecule type" value="Genomic_DNA"/>
</dbReference>
<organism evidence="3 5">
    <name type="scientific">Ciceribacter sichuanensis</name>
    <dbReference type="NCBI Taxonomy" id="2949647"/>
    <lineage>
        <taxon>Bacteria</taxon>
        <taxon>Pseudomonadati</taxon>
        <taxon>Pseudomonadota</taxon>
        <taxon>Alphaproteobacteria</taxon>
        <taxon>Hyphomicrobiales</taxon>
        <taxon>Rhizobiaceae</taxon>
        <taxon>Ciceribacter</taxon>
    </lineage>
</organism>